<reference evidence="5" key="1">
    <citation type="submission" date="2025-08" db="UniProtKB">
        <authorList>
            <consortium name="RefSeq"/>
        </authorList>
    </citation>
    <scope>IDENTIFICATION</scope>
    <source>
        <tissue evidence="5">Leaves</tissue>
    </source>
</reference>
<sequence length="360" mass="41287">MAKEMNNRKEQTKYREGNHSRNEGNSGAWKFLWSLNTKHKLKHFIWKCLRGILPVNEVLKRRTGKGDSRCVCCGENTETLEHMLFLCRHAELIWKAAPVRWDGLLDFRHNFWLWWNSLMEAKERLEGRDHIVLTINILWQVWKSRNSIQFNREGRCPGETVNKALLEWLEYKNVGSEENSNRKVGGHKAMKGGSWSLPPKGYIIMNTDASLNIQKQRVGRGIVARKDDGGLIGAWADSDDKLGEPAVEEALAIRQALNIAKQKGWRKVLIQSDCKGIIDKINARKAENPNIGVILFDILKLNKVFTECSFSFIKREGNFVAHHLAKFAINLINDFEWQQSFPEWLTSLARNDVGASAPAL</sequence>
<dbReference type="SUPFAM" id="SSF53098">
    <property type="entry name" value="Ribonuclease H-like"/>
    <property type="match status" value="1"/>
</dbReference>
<dbReference type="Proteomes" id="UP001652660">
    <property type="component" value="Chromosome 5c"/>
</dbReference>
<dbReference type="InterPro" id="IPR012337">
    <property type="entry name" value="RNaseH-like_sf"/>
</dbReference>
<dbReference type="InterPro" id="IPR002156">
    <property type="entry name" value="RNaseH_domain"/>
</dbReference>
<dbReference type="InterPro" id="IPR026960">
    <property type="entry name" value="RVT-Znf"/>
</dbReference>
<dbReference type="InterPro" id="IPR052929">
    <property type="entry name" value="RNase_H-like_EbsB-rel"/>
</dbReference>
<keyword evidence="4" id="KW-1185">Reference proteome</keyword>
<dbReference type="InterPro" id="IPR036397">
    <property type="entry name" value="RNaseH_sf"/>
</dbReference>
<dbReference type="InterPro" id="IPR044730">
    <property type="entry name" value="RNase_H-like_dom_plant"/>
</dbReference>
<name>A0ABM4UG02_COFAR</name>
<evidence type="ECO:0000256" key="1">
    <source>
        <dbReference type="SAM" id="MobiDB-lite"/>
    </source>
</evidence>
<dbReference type="Pfam" id="PF13966">
    <property type="entry name" value="zf-RVT"/>
    <property type="match status" value="1"/>
</dbReference>
<dbReference type="RefSeq" id="XP_071906202.1">
    <property type="nucleotide sequence ID" value="XM_072050101.1"/>
</dbReference>
<organism evidence="4 5">
    <name type="scientific">Coffea arabica</name>
    <name type="common">Arabian coffee</name>
    <dbReference type="NCBI Taxonomy" id="13443"/>
    <lineage>
        <taxon>Eukaryota</taxon>
        <taxon>Viridiplantae</taxon>
        <taxon>Streptophyta</taxon>
        <taxon>Embryophyta</taxon>
        <taxon>Tracheophyta</taxon>
        <taxon>Spermatophyta</taxon>
        <taxon>Magnoliopsida</taxon>
        <taxon>eudicotyledons</taxon>
        <taxon>Gunneridae</taxon>
        <taxon>Pentapetalae</taxon>
        <taxon>asterids</taxon>
        <taxon>lamiids</taxon>
        <taxon>Gentianales</taxon>
        <taxon>Rubiaceae</taxon>
        <taxon>Ixoroideae</taxon>
        <taxon>Gardenieae complex</taxon>
        <taxon>Bertiereae - Coffeeae clade</taxon>
        <taxon>Coffeeae</taxon>
        <taxon>Coffea</taxon>
    </lineage>
</organism>
<gene>
    <name evidence="5" type="primary">LOC140007360</name>
</gene>
<evidence type="ECO:0000313" key="5">
    <source>
        <dbReference type="RefSeq" id="XP_071906202.1"/>
    </source>
</evidence>
<evidence type="ECO:0000259" key="2">
    <source>
        <dbReference type="Pfam" id="PF13456"/>
    </source>
</evidence>
<dbReference type="GeneID" id="140007360"/>
<accession>A0ABM4UG02</accession>
<dbReference type="PANTHER" id="PTHR47074">
    <property type="entry name" value="BNAC02G40300D PROTEIN"/>
    <property type="match status" value="1"/>
</dbReference>
<evidence type="ECO:0000313" key="4">
    <source>
        <dbReference type="Proteomes" id="UP001652660"/>
    </source>
</evidence>
<feature type="region of interest" description="Disordered" evidence="1">
    <location>
        <begin position="1"/>
        <end position="22"/>
    </location>
</feature>
<protein>
    <submittedName>
        <fullName evidence="5">Uncharacterized protein</fullName>
    </submittedName>
</protein>
<dbReference type="CDD" id="cd06222">
    <property type="entry name" value="RNase_H_like"/>
    <property type="match status" value="1"/>
</dbReference>
<feature type="domain" description="RNase H type-1" evidence="2">
    <location>
        <begin position="206"/>
        <end position="328"/>
    </location>
</feature>
<proteinExistence type="predicted"/>
<dbReference type="Pfam" id="PF13456">
    <property type="entry name" value="RVT_3"/>
    <property type="match status" value="1"/>
</dbReference>
<dbReference type="Gene3D" id="3.30.420.10">
    <property type="entry name" value="Ribonuclease H-like superfamily/Ribonuclease H"/>
    <property type="match status" value="1"/>
</dbReference>
<dbReference type="PANTHER" id="PTHR47074:SF48">
    <property type="entry name" value="POLYNUCLEOTIDYL TRANSFERASE, RIBONUCLEASE H-LIKE SUPERFAMILY PROTEIN"/>
    <property type="match status" value="1"/>
</dbReference>
<feature type="domain" description="Reverse transcriptase zinc-binding" evidence="3">
    <location>
        <begin position="25"/>
        <end position="94"/>
    </location>
</feature>
<evidence type="ECO:0000259" key="3">
    <source>
        <dbReference type="Pfam" id="PF13966"/>
    </source>
</evidence>